<dbReference type="RefSeq" id="WP_379480086.1">
    <property type="nucleotide sequence ID" value="NZ_JBHLTL010000001.1"/>
</dbReference>
<organism evidence="2 3">
    <name type="scientific">Novosphingobium aquiterrae</name>
    <dbReference type="NCBI Taxonomy" id="624388"/>
    <lineage>
        <taxon>Bacteria</taxon>
        <taxon>Pseudomonadati</taxon>
        <taxon>Pseudomonadota</taxon>
        <taxon>Alphaproteobacteria</taxon>
        <taxon>Sphingomonadales</taxon>
        <taxon>Sphingomonadaceae</taxon>
        <taxon>Novosphingobium</taxon>
    </lineage>
</organism>
<feature type="signal peptide" evidence="1">
    <location>
        <begin position="1"/>
        <end position="18"/>
    </location>
</feature>
<feature type="chain" id="PRO_5046476709" evidence="1">
    <location>
        <begin position="19"/>
        <end position="134"/>
    </location>
</feature>
<protein>
    <submittedName>
        <fullName evidence="2">Uncharacterized protein</fullName>
    </submittedName>
</protein>
<evidence type="ECO:0000313" key="3">
    <source>
        <dbReference type="Proteomes" id="UP001589943"/>
    </source>
</evidence>
<proteinExistence type="predicted"/>
<keyword evidence="1" id="KW-0732">Signal</keyword>
<reference evidence="2 3" key="1">
    <citation type="submission" date="2024-09" db="EMBL/GenBank/DDBJ databases">
        <authorList>
            <person name="Sun Q."/>
            <person name="Mori K."/>
        </authorList>
    </citation>
    <scope>NUCLEOTIDE SEQUENCE [LARGE SCALE GENOMIC DNA]</scope>
    <source>
        <strain evidence="2 3">NCAIM B.02537</strain>
    </source>
</reference>
<accession>A0ABV6PFH8</accession>
<comment type="caution">
    <text evidence="2">The sequence shown here is derived from an EMBL/GenBank/DDBJ whole genome shotgun (WGS) entry which is preliminary data.</text>
</comment>
<gene>
    <name evidence="2" type="ORF">ACFFF7_04125</name>
</gene>
<sequence>MRELVFLACVGAAAAAGAAQPGTRAAPLQCTAVPKAKDHMNEDRLCSAIAQALTARLGRRVTVVAAGKSLPQGDAFVVTVSHPRPNALTAGLRGRVNGRSVASGPLTIDVMDRTMRPSDVDKLAELLATALKNG</sequence>
<evidence type="ECO:0000313" key="2">
    <source>
        <dbReference type="EMBL" id="MFC0588590.1"/>
    </source>
</evidence>
<name>A0ABV6PFH8_9SPHN</name>
<keyword evidence="3" id="KW-1185">Reference proteome</keyword>
<dbReference type="Proteomes" id="UP001589943">
    <property type="component" value="Unassembled WGS sequence"/>
</dbReference>
<dbReference type="EMBL" id="JBHLTL010000001">
    <property type="protein sequence ID" value="MFC0588590.1"/>
    <property type="molecule type" value="Genomic_DNA"/>
</dbReference>
<evidence type="ECO:0000256" key="1">
    <source>
        <dbReference type="SAM" id="SignalP"/>
    </source>
</evidence>